<evidence type="ECO:0000313" key="3">
    <source>
        <dbReference type="Proteomes" id="UP000551878"/>
    </source>
</evidence>
<name>A0A840QTL7_9BACI</name>
<dbReference type="RefSeq" id="WP_184665263.1">
    <property type="nucleotide sequence ID" value="NZ_JACHHB010000017.1"/>
</dbReference>
<dbReference type="EMBL" id="JACHHB010000017">
    <property type="protein sequence ID" value="MBB5174862.1"/>
    <property type="molecule type" value="Genomic_DNA"/>
</dbReference>
<dbReference type="Proteomes" id="UP000551878">
    <property type="component" value="Unassembled WGS sequence"/>
</dbReference>
<feature type="compositionally biased region" description="Polar residues" evidence="1">
    <location>
        <begin position="57"/>
        <end position="74"/>
    </location>
</feature>
<feature type="region of interest" description="Disordered" evidence="1">
    <location>
        <begin position="53"/>
        <end position="81"/>
    </location>
</feature>
<organism evidence="2 3">
    <name type="scientific">Texcoconibacillus texcoconensis</name>
    <dbReference type="NCBI Taxonomy" id="1095777"/>
    <lineage>
        <taxon>Bacteria</taxon>
        <taxon>Bacillati</taxon>
        <taxon>Bacillota</taxon>
        <taxon>Bacilli</taxon>
        <taxon>Bacillales</taxon>
        <taxon>Bacillaceae</taxon>
        <taxon>Texcoconibacillus</taxon>
    </lineage>
</organism>
<dbReference type="AlphaFoldDB" id="A0A840QTL7"/>
<evidence type="ECO:0000256" key="1">
    <source>
        <dbReference type="SAM" id="MobiDB-lite"/>
    </source>
</evidence>
<reference evidence="2 3" key="1">
    <citation type="submission" date="2020-08" db="EMBL/GenBank/DDBJ databases">
        <title>Genomic Encyclopedia of Type Strains, Phase IV (KMG-IV): sequencing the most valuable type-strain genomes for metagenomic binning, comparative biology and taxonomic classification.</title>
        <authorList>
            <person name="Goeker M."/>
        </authorList>
    </citation>
    <scope>NUCLEOTIDE SEQUENCE [LARGE SCALE GENOMIC DNA]</scope>
    <source>
        <strain evidence="2 3">DSM 24696</strain>
    </source>
</reference>
<accession>A0A840QTL7</accession>
<proteinExistence type="predicted"/>
<keyword evidence="3" id="KW-1185">Reference proteome</keyword>
<protein>
    <submittedName>
        <fullName evidence="2">Uncharacterized protein</fullName>
    </submittedName>
</protein>
<gene>
    <name evidence="2" type="ORF">HNQ41_003085</name>
</gene>
<comment type="caution">
    <text evidence="2">The sequence shown here is derived from an EMBL/GenBank/DDBJ whole genome shotgun (WGS) entry which is preliminary data.</text>
</comment>
<sequence>MTRKRRRVMTTPEEEIVQLKQKMIHYRSELSKYESQISQYKKLLERKEAEKQAVKRQFSQQQQTAEQNTVSPNKQDQNNDNNQQLDIVQGYFQYACFFPTPEDEDDSIHILGDFMITNYSDKTLHNPIICFRTNPTSSIQIGGKIDAHIPSSEQKVLQSNESWVYVHDDWRNRIRNDGEHWLRPRHFVEIAPGQSQRFQQFDMTISRAEDVQRYRIEGFFYCNEHPKGLPSLNTISVYT</sequence>
<evidence type="ECO:0000313" key="2">
    <source>
        <dbReference type="EMBL" id="MBB5174862.1"/>
    </source>
</evidence>